<keyword evidence="14" id="KW-1185">Reference proteome</keyword>
<evidence type="ECO:0000256" key="3">
    <source>
        <dbReference type="ARBA" id="ARBA00021242"/>
    </source>
</evidence>
<comment type="caution">
    <text evidence="13">The sequence shown here is derived from an EMBL/GenBank/DDBJ whole genome shotgun (WGS) entry which is preliminary data.</text>
</comment>
<evidence type="ECO:0000256" key="1">
    <source>
        <dbReference type="ARBA" id="ARBA00003019"/>
    </source>
</evidence>
<evidence type="ECO:0000313" key="13">
    <source>
        <dbReference type="EMBL" id="KAH6588257.1"/>
    </source>
</evidence>
<keyword evidence="4" id="KW-0813">Transport</keyword>
<name>A0ABQ8EXA5_9FUNG</name>
<evidence type="ECO:0000256" key="2">
    <source>
        <dbReference type="ARBA" id="ARBA00004651"/>
    </source>
</evidence>
<proteinExistence type="predicted"/>
<keyword evidence="5" id="KW-1003">Cell membrane</keyword>
<sequence length="498" mass="55045">MTLTTEAAVAVADPSRNFHYSVSFILLAIICVCVSYFSQSWMAPTSIDITSHISQPVSFIANPVRRIASAVRLLLRGTWSPFRIFQVNYLFVYGLVFISDWLQGPYIYALYKSYNYDLDNIALLFVTGFLSSAIVGTFVGSIADRLGRKLGCILFCILYALSCITKLYPDFSMLMLGRLLGGISTSLLFSVFESWMVSEHRSRGFDDSLLSETFAWSTFVNGLVAIISGVIANYSVDVWGLVSPFMIAVVFLMVAMVVIQLTWTENYGSKSSSSPSPSFISVINTVFNSPSILAVGAMQFGFESAMYTFVFLWSPVLEKYAGPTVKLPFGVIFSSFMVCIMIGSIVFKILMQKNLSHELIAKAVFASASIILLLPAVTNSEAITYMAFNVFEACCGLYFPSMGSIRSKVVPEDTRSTVMNIFRVPLNLMVVFILLKVDSISHTMLFIICSMLIGCSFWFSKVLADSTDGASDKQQYKIVSDDVNVMVDVSRGELSQSI</sequence>
<feature type="transmembrane region" description="Helical" evidence="12">
    <location>
        <begin position="327"/>
        <end position="347"/>
    </location>
</feature>
<protein>
    <recommendedName>
        <fullName evidence="3">Molybdate-anion transporter</fullName>
    </recommendedName>
    <alternativeName>
        <fullName evidence="10">Major facilitator superfamily domain-containing protein 5</fullName>
    </alternativeName>
    <alternativeName>
        <fullName evidence="11">Molybdate transporter 2 homolog</fullName>
    </alternativeName>
</protein>
<comment type="function">
    <text evidence="1">Mediates high-affinity intracellular uptake of the rare oligo-element molybdenum.</text>
</comment>
<gene>
    <name evidence="13" type="ORF">BASA50_010808</name>
</gene>
<evidence type="ECO:0000313" key="14">
    <source>
        <dbReference type="Proteomes" id="UP001648503"/>
    </source>
</evidence>
<dbReference type="Gene3D" id="1.20.1250.20">
    <property type="entry name" value="MFS general substrate transporter like domains"/>
    <property type="match status" value="1"/>
</dbReference>
<evidence type="ECO:0000256" key="10">
    <source>
        <dbReference type="ARBA" id="ARBA00030646"/>
    </source>
</evidence>
<keyword evidence="8" id="KW-0406">Ion transport</keyword>
<dbReference type="InterPro" id="IPR036259">
    <property type="entry name" value="MFS_trans_sf"/>
</dbReference>
<evidence type="ECO:0000256" key="7">
    <source>
        <dbReference type="ARBA" id="ARBA00022989"/>
    </source>
</evidence>
<feature type="transmembrane region" description="Helical" evidence="12">
    <location>
        <begin position="90"/>
        <end position="109"/>
    </location>
</feature>
<dbReference type="PANTHER" id="PTHR23516:SF1">
    <property type="entry name" value="MOLYBDATE-ANION TRANSPORTER"/>
    <property type="match status" value="1"/>
</dbReference>
<evidence type="ECO:0000256" key="4">
    <source>
        <dbReference type="ARBA" id="ARBA00022448"/>
    </source>
</evidence>
<feature type="transmembrane region" description="Helical" evidence="12">
    <location>
        <begin position="213"/>
        <end position="232"/>
    </location>
</feature>
<evidence type="ECO:0000256" key="9">
    <source>
        <dbReference type="ARBA" id="ARBA00023136"/>
    </source>
</evidence>
<keyword evidence="9 12" id="KW-0472">Membrane</keyword>
<feature type="transmembrane region" description="Helical" evidence="12">
    <location>
        <begin position="382"/>
        <end position="399"/>
    </location>
</feature>
<dbReference type="Proteomes" id="UP001648503">
    <property type="component" value="Unassembled WGS sequence"/>
</dbReference>
<feature type="transmembrane region" description="Helical" evidence="12">
    <location>
        <begin position="121"/>
        <end position="143"/>
    </location>
</feature>
<organism evidence="13 14">
    <name type="scientific">Batrachochytrium salamandrivorans</name>
    <dbReference type="NCBI Taxonomy" id="1357716"/>
    <lineage>
        <taxon>Eukaryota</taxon>
        <taxon>Fungi</taxon>
        <taxon>Fungi incertae sedis</taxon>
        <taxon>Chytridiomycota</taxon>
        <taxon>Chytridiomycota incertae sedis</taxon>
        <taxon>Chytridiomycetes</taxon>
        <taxon>Rhizophydiales</taxon>
        <taxon>Rhizophydiales incertae sedis</taxon>
        <taxon>Batrachochytrium</taxon>
    </lineage>
</organism>
<feature type="transmembrane region" description="Helical" evidence="12">
    <location>
        <begin position="443"/>
        <end position="464"/>
    </location>
</feature>
<dbReference type="SUPFAM" id="SSF103473">
    <property type="entry name" value="MFS general substrate transporter"/>
    <property type="match status" value="1"/>
</dbReference>
<comment type="subcellular location">
    <subcellularLocation>
        <location evidence="2">Cell membrane</location>
        <topology evidence="2">Multi-pass membrane protein</topology>
    </subcellularLocation>
</comment>
<feature type="transmembrane region" description="Helical" evidence="12">
    <location>
        <begin position="238"/>
        <end position="259"/>
    </location>
</feature>
<keyword evidence="6 12" id="KW-0812">Transmembrane</keyword>
<evidence type="ECO:0000256" key="11">
    <source>
        <dbReference type="ARBA" id="ARBA00032555"/>
    </source>
</evidence>
<keyword evidence="7 12" id="KW-1133">Transmembrane helix</keyword>
<evidence type="ECO:0000256" key="12">
    <source>
        <dbReference type="SAM" id="Phobius"/>
    </source>
</evidence>
<accession>A0ABQ8EXA5</accession>
<dbReference type="InterPro" id="IPR008509">
    <property type="entry name" value="MOT2/MFSD5"/>
</dbReference>
<feature type="transmembrane region" description="Helical" evidence="12">
    <location>
        <begin position="150"/>
        <end position="168"/>
    </location>
</feature>
<feature type="transmembrane region" description="Helical" evidence="12">
    <location>
        <begin position="174"/>
        <end position="192"/>
    </location>
</feature>
<dbReference type="PANTHER" id="PTHR23516">
    <property type="entry name" value="SAM (S-ADENOSYL METHIONINE) TRANSPORTER"/>
    <property type="match status" value="1"/>
</dbReference>
<feature type="transmembrane region" description="Helical" evidence="12">
    <location>
        <begin position="359"/>
        <end position="376"/>
    </location>
</feature>
<reference evidence="13 14" key="1">
    <citation type="submission" date="2021-02" db="EMBL/GenBank/DDBJ databases">
        <title>Variation within the Batrachochytrium salamandrivorans European outbreak.</title>
        <authorList>
            <person name="Kelly M."/>
            <person name="Pasmans F."/>
            <person name="Shea T.P."/>
            <person name="Munoz J.F."/>
            <person name="Carranza S."/>
            <person name="Cuomo C.A."/>
            <person name="Martel A."/>
        </authorList>
    </citation>
    <scope>NUCLEOTIDE SEQUENCE [LARGE SCALE GENOMIC DNA]</scope>
    <source>
        <strain evidence="13 14">AMFP18/2</strain>
    </source>
</reference>
<feature type="transmembrane region" description="Helical" evidence="12">
    <location>
        <begin position="279"/>
        <end position="302"/>
    </location>
</feature>
<dbReference type="CDD" id="cd17487">
    <property type="entry name" value="MFS_MFSD5_like"/>
    <property type="match status" value="1"/>
</dbReference>
<evidence type="ECO:0000256" key="6">
    <source>
        <dbReference type="ARBA" id="ARBA00022692"/>
    </source>
</evidence>
<dbReference type="EMBL" id="JAFCIX010000527">
    <property type="protein sequence ID" value="KAH6588257.1"/>
    <property type="molecule type" value="Genomic_DNA"/>
</dbReference>
<evidence type="ECO:0000256" key="8">
    <source>
        <dbReference type="ARBA" id="ARBA00023065"/>
    </source>
</evidence>
<dbReference type="Pfam" id="PF05631">
    <property type="entry name" value="MFS_5"/>
    <property type="match status" value="1"/>
</dbReference>
<feature type="transmembrane region" description="Helical" evidence="12">
    <location>
        <begin position="420"/>
        <end position="437"/>
    </location>
</feature>
<evidence type="ECO:0000256" key="5">
    <source>
        <dbReference type="ARBA" id="ARBA00022475"/>
    </source>
</evidence>
<feature type="transmembrane region" description="Helical" evidence="12">
    <location>
        <begin position="18"/>
        <end position="37"/>
    </location>
</feature>